<feature type="domain" description="HNH endonuclease 5" evidence="1">
    <location>
        <begin position="4"/>
        <end position="60"/>
    </location>
</feature>
<evidence type="ECO:0000259" key="1">
    <source>
        <dbReference type="Pfam" id="PF14279"/>
    </source>
</evidence>
<dbReference type="EMBL" id="QWDD01000001">
    <property type="protein sequence ID" value="RNJ49557.1"/>
    <property type="molecule type" value="Genomic_DNA"/>
</dbReference>
<protein>
    <submittedName>
        <fullName evidence="2">HNH endonuclease</fullName>
    </submittedName>
</protein>
<proteinExistence type="predicted"/>
<dbReference type="OrthoDB" id="674231at2"/>
<dbReference type="GO" id="GO:0004519">
    <property type="term" value="F:endonuclease activity"/>
    <property type="evidence" value="ECO:0007669"/>
    <property type="project" value="UniProtKB-KW"/>
</dbReference>
<dbReference type="Pfam" id="PF14279">
    <property type="entry name" value="HNH_5"/>
    <property type="match status" value="1"/>
</dbReference>
<evidence type="ECO:0000313" key="2">
    <source>
        <dbReference type="EMBL" id="RNJ49557.1"/>
    </source>
</evidence>
<organism evidence="2 3">
    <name type="scientific">Methylocystis hirsuta</name>
    <dbReference type="NCBI Taxonomy" id="369798"/>
    <lineage>
        <taxon>Bacteria</taxon>
        <taxon>Pseudomonadati</taxon>
        <taxon>Pseudomonadota</taxon>
        <taxon>Alphaproteobacteria</taxon>
        <taxon>Hyphomicrobiales</taxon>
        <taxon>Methylocystaceae</taxon>
        <taxon>Methylocystis</taxon>
    </lineage>
</organism>
<dbReference type="InterPro" id="IPR029471">
    <property type="entry name" value="HNH_5"/>
</dbReference>
<reference evidence="2 3" key="1">
    <citation type="submission" date="2018-08" db="EMBL/GenBank/DDBJ databases">
        <title>Genome sequence of Methylocystis hirsuta CSC1, a methanotroph able to accumulate PHAs.</title>
        <authorList>
            <person name="Bordel S."/>
            <person name="Rodriguez E."/>
            <person name="Gancedo J."/>
            <person name="Munoz R."/>
        </authorList>
    </citation>
    <scope>NUCLEOTIDE SEQUENCE [LARGE SCALE GENOMIC DNA]</scope>
    <source>
        <strain evidence="2 3">CSC1</strain>
    </source>
</reference>
<keyword evidence="2" id="KW-0255">Endonuclease</keyword>
<dbReference type="Proteomes" id="UP000268623">
    <property type="component" value="Unassembled WGS sequence"/>
</dbReference>
<accession>A0A3M9XMQ1</accession>
<sequence>MTKCALCGNQISNDPADSHCDSAEHIFPNSVGGQKTVSGFICRKCNSETGETWDAALAMTMQPLGLMFGVQRDRGKMPPLRTVTTEGERVTLQAEGGMTLTNPEFKKTQRTDGSTDYNIKARSMDEARRILAGLQKKHPELDVEATLAQATAVEKYLDGDFPFTFQFGGPEAGRSMVKTCLAFAFSNGVGWQECGEATAYLRDPSAKACFGYFSTHDLISGRKPGVPLHCVALRADPTTGMVLSYAEYFGVVRIVACLGEKYAGPRVEAAYAFDPRTGDEFAVQVSLDFDRKTIDDIYAYQHSDVHAVEAALASVIGPALQSQANAERVRVVGRAVDKAFDECGAKEGERLTEEHVRKICRSLAESIAPFALHSMRPVSGPKKS</sequence>
<gene>
    <name evidence="2" type="ORF">D1O30_08030</name>
</gene>
<evidence type="ECO:0000313" key="3">
    <source>
        <dbReference type="Proteomes" id="UP000268623"/>
    </source>
</evidence>
<comment type="caution">
    <text evidence="2">The sequence shown here is derived from an EMBL/GenBank/DDBJ whole genome shotgun (WGS) entry which is preliminary data.</text>
</comment>
<dbReference type="RefSeq" id="WP_123175526.1">
    <property type="nucleotide sequence ID" value="NZ_QWDD01000001.1"/>
</dbReference>
<keyword evidence="3" id="KW-1185">Reference proteome</keyword>
<dbReference type="AlphaFoldDB" id="A0A3M9XMQ1"/>
<keyword evidence="2" id="KW-0378">Hydrolase</keyword>
<keyword evidence="2" id="KW-0540">Nuclease</keyword>
<name>A0A3M9XMQ1_9HYPH</name>